<dbReference type="GO" id="GO:0003341">
    <property type="term" value="P:cilium movement"/>
    <property type="evidence" value="ECO:0007669"/>
    <property type="project" value="TreeGrafter"/>
</dbReference>
<dbReference type="PANTHER" id="PTHR16216:SF2">
    <property type="entry name" value="DYNEIN AXONEMAL ASSEMBLY FACTOR 5"/>
    <property type="match status" value="1"/>
</dbReference>
<dbReference type="GO" id="GO:0045505">
    <property type="term" value="F:dynein intermediate chain binding"/>
    <property type="evidence" value="ECO:0007669"/>
    <property type="project" value="TreeGrafter"/>
</dbReference>
<accession>A0A0K2U0C1</accession>
<dbReference type="SUPFAM" id="SSF48371">
    <property type="entry name" value="ARM repeat"/>
    <property type="match status" value="1"/>
</dbReference>
<sequence length="441" mass="50262">MKASKYFGYFVNPKVWTPIIIQRLTSLDTDSKTTLLKILSNIIKGSNSELLSFVLVNLGDCISHNDISYSYKDQHLKCLLNCIEDLMNVCHGFIKVIQYQIFKCLLVAISLSQNFEIKEEGRSLREKLVKFVGLSGGIYELFTIESGTLLNSYCLECGEWNETSFECLIFGNLLQESGSAIGSHIDLIFKIFQIVLDPQREHMYKLRLQFFIYLSKQLSSTSSEHDSNGSIKSYSLRLVNEIICPALKWSSGRKAEAVRIASAATLLSVFETKAFTPQDIESLVSTDLFLRMNSLLEDNSVKTRLFIVKSYTKVFEMGKNVFQAHQIMTILSFLTQRLNDKSNEVRIESVKAIRAADECLDPEVTTSTYTKEIEKLYEKIIIHMDDELSEIRLSVCDLLQDLSIRDPLIMKKVLTKTASQHRHTEECSLLMKHIENMALSS</sequence>
<dbReference type="EMBL" id="HACA01013730">
    <property type="protein sequence ID" value="CDW31091.1"/>
    <property type="molecule type" value="Transcribed_RNA"/>
</dbReference>
<dbReference type="Gene3D" id="1.25.10.10">
    <property type="entry name" value="Leucine-rich Repeat Variant"/>
    <property type="match status" value="1"/>
</dbReference>
<dbReference type="PROSITE" id="PS50077">
    <property type="entry name" value="HEAT_REPEAT"/>
    <property type="match status" value="1"/>
</dbReference>
<dbReference type="InterPro" id="IPR021133">
    <property type="entry name" value="HEAT_type_2"/>
</dbReference>
<evidence type="ECO:0000256" key="1">
    <source>
        <dbReference type="PROSITE-ProRule" id="PRU00103"/>
    </source>
</evidence>
<dbReference type="GO" id="GO:0036159">
    <property type="term" value="P:inner dynein arm assembly"/>
    <property type="evidence" value="ECO:0007669"/>
    <property type="project" value="TreeGrafter"/>
</dbReference>
<proteinExistence type="predicted"/>
<dbReference type="GO" id="GO:0036158">
    <property type="term" value="P:outer dynein arm assembly"/>
    <property type="evidence" value="ECO:0007669"/>
    <property type="project" value="TreeGrafter"/>
</dbReference>
<dbReference type="OrthoDB" id="413572at2759"/>
<dbReference type="InterPro" id="IPR016024">
    <property type="entry name" value="ARM-type_fold"/>
</dbReference>
<dbReference type="Pfam" id="PF24573">
    <property type="entry name" value="HEAT_DAAF5"/>
    <property type="match status" value="1"/>
</dbReference>
<evidence type="ECO:0000313" key="3">
    <source>
        <dbReference type="EMBL" id="CDW31091.1"/>
    </source>
</evidence>
<protein>
    <submittedName>
        <fullName evidence="3">HEAT repeatcontaining protein 2like [Aplysia californica]</fullName>
    </submittedName>
</protein>
<dbReference type="GO" id="GO:0005737">
    <property type="term" value="C:cytoplasm"/>
    <property type="evidence" value="ECO:0007669"/>
    <property type="project" value="TreeGrafter"/>
</dbReference>
<reference evidence="3" key="1">
    <citation type="submission" date="2014-05" db="EMBL/GenBank/DDBJ databases">
        <authorList>
            <person name="Chronopoulou M."/>
        </authorList>
    </citation>
    <scope>NUCLEOTIDE SEQUENCE</scope>
    <source>
        <tissue evidence="3">Whole organism</tissue>
    </source>
</reference>
<dbReference type="AlphaFoldDB" id="A0A0K2U0C1"/>
<dbReference type="InterPro" id="IPR052623">
    <property type="entry name" value="DAAF5"/>
</dbReference>
<organism evidence="3">
    <name type="scientific">Lepeophtheirus salmonis</name>
    <name type="common">Salmon louse</name>
    <name type="synonym">Caligus salmonis</name>
    <dbReference type="NCBI Taxonomy" id="72036"/>
    <lineage>
        <taxon>Eukaryota</taxon>
        <taxon>Metazoa</taxon>
        <taxon>Ecdysozoa</taxon>
        <taxon>Arthropoda</taxon>
        <taxon>Crustacea</taxon>
        <taxon>Multicrustacea</taxon>
        <taxon>Hexanauplia</taxon>
        <taxon>Copepoda</taxon>
        <taxon>Siphonostomatoida</taxon>
        <taxon>Caligidae</taxon>
        <taxon>Lepeophtheirus</taxon>
    </lineage>
</organism>
<feature type="domain" description="Dynein axonemal assembly factor 5 HEAT-repeat" evidence="2">
    <location>
        <begin position="2"/>
        <end position="111"/>
    </location>
</feature>
<dbReference type="InterPro" id="IPR056497">
    <property type="entry name" value="HEAT_DAAF5"/>
</dbReference>
<dbReference type="InterPro" id="IPR011989">
    <property type="entry name" value="ARM-like"/>
</dbReference>
<feature type="repeat" description="HEAT" evidence="1">
    <location>
        <begin position="330"/>
        <end position="368"/>
    </location>
</feature>
<evidence type="ECO:0000259" key="2">
    <source>
        <dbReference type="Pfam" id="PF24573"/>
    </source>
</evidence>
<name>A0A0K2U0C1_LEPSM</name>
<dbReference type="PANTHER" id="PTHR16216">
    <property type="entry name" value="DYNEIN ASSEMBLY FACTOR 5, AXONEMAL"/>
    <property type="match status" value="1"/>
</dbReference>